<organism evidence="2 3">
    <name type="scientific">Stenotrophomonas maltophilia</name>
    <name type="common">Pseudomonas maltophilia</name>
    <name type="synonym">Xanthomonas maltophilia</name>
    <dbReference type="NCBI Taxonomy" id="40324"/>
    <lineage>
        <taxon>Bacteria</taxon>
        <taxon>Pseudomonadati</taxon>
        <taxon>Pseudomonadota</taxon>
        <taxon>Gammaproteobacteria</taxon>
        <taxon>Lysobacterales</taxon>
        <taxon>Lysobacteraceae</taxon>
        <taxon>Stenotrophomonas</taxon>
        <taxon>Stenotrophomonas maltophilia group</taxon>
    </lineage>
</organism>
<feature type="transmembrane region" description="Helical" evidence="1">
    <location>
        <begin position="116"/>
        <end position="135"/>
    </location>
</feature>
<evidence type="ECO:0000313" key="3">
    <source>
        <dbReference type="Proteomes" id="UP000198157"/>
    </source>
</evidence>
<dbReference type="Proteomes" id="UP000198157">
    <property type="component" value="Unassembled WGS sequence"/>
</dbReference>
<proteinExistence type="predicted"/>
<name>A0A246HHU5_STEMA</name>
<feature type="transmembrane region" description="Helical" evidence="1">
    <location>
        <begin position="147"/>
        <end position="169"/>
    </location>
</feature>
<evidence type="ECO:0008006" key="4">
    <source>
        <dbReference type="Google" id="ProtNLM"/>
    </source>
</evidence>
<dbReference type="NCBIfam" id="NF038065">
    <property type="entry name" value="Pr6Pr"/>
    <property type="match status" value="1"/>
</dbReference>
<feature type="transmembrane region" description="Helical" evidence="1">
    <location>
        <begin position="54"/>
        <end position="73"/>
    </location>
</feature>
<sequence>MTRPHSDSVAPTTPPALRAWAGLTAVVAVAALLLQYHLLLRTPGLGAGAATLRYLGYFTILSNMGVAAVCLALARGRRDGLAGPLPRAAVALFIGITGVIYVTILRPLWHPQGAQWWADSGLHYAVPVLYLLGWVAGPHGGLHRRGLLGALAFPAVYLGWALLVGRLSGQYPYPFLDLDTLGIARVARNALAVGVVFVVSGGLLWGLDAALAARRRHR</sequence>
<dbReference type="OrthoDB" id="9809977at2"/>
<accession>A0A246HHU5</accession>
<gene>
    <name evidence="2" type="ORF">CEE60_18090</name>
</gene>
<keyword evidence="1" id="KW-0812">Transmembrane</keyword>
<feature type="transmembrane region" description="Helical" evidence="1">
    <location>
        <begin position="189"/>
        <end position="213"/>
    </location>
</feature>
<dbReference type="EMBL" id="NIVS01000055">
    <property type="protein sequence ID" value="OWQ49900.1"/>
    <property type="molecule type" value="Genomic_DNA"/>
</dbReference>
<protein>
    <recommendedName>
        <fullName evidence="4">FAR-17a/AIG1-like protein</fullName>
    </recommendedName>
</protein>
<dbReference type="InterPro" id="IPR049713">
    <property type="entry name" value="Pr6Pr-like"/>
</dbReference>
<feature type="transmembrane region" description="Helical" evidence="1">
    <location>
        <begin position="20"/>
        <end position="39"/>
    </location>
</feature>
<dbReference type="AlphaFoldDB" id="A0A246HHU5"/>
<comment type="caution">
    <text evidence="2">The sequence shown here is derived from an EMBL/GenBank/DDBJ whole genome shotgun (WGS) entry which is preliminary data.</text>
</comment>
<evidence type="ECO:0000313" key="2">
    <source>
        <dbReference type="EMBL" id="OWQ49900.1"/>
    </source>
</evidence>
<keyword evidence="1" id="KW-1133">Transmembrane helix</keyword>
<feature type="transmembrane region" description="Helical" evidence="1">
    <location>
        <begin position="85"/>
        <end position="104"/>
    </location>
</feature>
<reference evidence="2 3" key="1">
    <citation type="submission" date="2017-06" db="EMBL/GenBank/DDBJ databases">
        <authorList>
            <person name="Kim H.J."/>
            <person name="Triplett B.A."/>
        </authorList>
    </citation>
    <scope>NUCLEOTIDE SEQUENCE [LARGE SCALE GENOMIC DNA]</scope>
    <source>
        <strain evidence="2 3">13146</strain>
    </source>
</reference>
<keyword evidence="1" id="KW-0472">Membrane</keyword>
<evidence type="ECO:0000256" key="1">
    <source>
        <dbReference type="SAM" id="Phobius"/>
    </source>
</evidence>